<name>A0A2X2JE89_SPHMU</name>
<sequence>MKHKIITSRKDFQLETQDQKSANKLHHSDEGIDSAHIFWFAYGYNYAFMPMVDLTFAFDELKKIVKLWLVKRKKYINKTDETI</sequence>
<dbReference type="Proteomes" id="UP000251241">
    <property type="component" value="Unassembled WGS sequence"/>
</dbReference>
<evidence type="ECO:0000313" key="2">
    <source>
        <dbReference type="Proteomes" id="UP000251241"/>
    </source>
</evidence>
<dbReference type="RefSeq" id="WP_112374561.1">
    <property type="nucleotide sequence ID" value="NZ_CP069793.1"/>
</dbReference>
<dbReference type="AlphaFoldDB" id="A0A2X2JE89"/>
<accession>A0A2X2JE89</accession>
<organism evidence="1 2">
    <name type="scientific">Sphingobacterium multivorum</name>
    <dbReference type="NCBI Taxonomy" id="28454"/>
    <lineage>
        <taxon>Bacteria</taxon>
        <taxon>Pseudomonadati</taxon>
        <taxon>Bacteroidota</taxon>
        <taxon>Sphingobacteriia</taxon>
        <taxon>Sphingobacteriales</taxon>
        <taxon>Sphingobacteriaceae</taxon>
        <taxon>Sphingobacterium</taxon>
    </lineage>
</organism>
<dbReference type="GeneID" id="97181140"/>
<proteinExistence type="predicted"/>
<dbReference type="EMBL" id="UAUU01000008">
    <property type="protein sequence ID" value="SPZ85525.1"/>
    <property type="molecule type" value="Genomic_DNA"/>
</dbReference>
<gene>
    <name evidence="1" type="ORF">NCTC11343_02087</name>
</gene>
<reference evidence="1 2" key="1">
    <citation type="submission" date="2018-06" db="EMBL/GenBank/DDBJ databases">
        <authorList>
            <consortium name="Pathogen Informatics"/>
            <person name="Doyle S."/>
        </authorList>
    </citation>
    <scope>NUCLEOTIDE SEQUENCE [LARGE SCALE GENOMIC DNA]</scope>
    <source>
        <strain evidence="1 2">NCTC11343</strain>
    </source>
</reference>
<evidence type="ECO:0000313" key="1">
    <source>
        <dbReference type="EMBL" id="SPZ85525.1"/>
    </source>
</evidence>
<protein>
    <submittedName>
        <fullName evidence="1">Uncharacterized protein</fullName>
    </submittedName>
</protein>